<dbReference type="EMBL" id="JAAATY010000027">
    <property type="protein sequence ID" value="NRN69404.1"/>
    <property type="molecule type" value="Genomic_DNA"/>
</dbReference>
<dbReference type="InterPro" id="IPR052896">
    <property type="entry name" value="GGT-like_enzyme"/>
</dbReference>
<evidence type="ECO:0000313" key="3">
    <source>
        <dbReference type="Proteomes" id="UP000763557"/>
    </source>
</evidence>
<dbReference type="PANTHER" id="PTHR43881:SF1">
    <property type="entry name" value="GAMMA-GLUTAMYLTRANSPEPTIDASE (AFU_ORTHOLOGUE AFUA_4G13580)"/>
    <property type="match status" value="1"/>
</dbReference>
<dbReference type="SUPFAM" id="SSF56235">
    <property type="entry name" value="N-terminal nucleophile aminohydrolases (Ntn hydrolases)"/>
    <property type="match status" value="1"/>
</dbReference>
<dbReference type="PANTHER" id="PTHR43881">
    <property type="entry name" value="GAMMA-GLUTAMYLTRANSPEPTIDASE (AFU_ORTHOLOGUE AFUA_4G13580)"/>
    <property type="match status" value="1"/>
</dbReference>
<evidence type="ECO:0000256" key="1">
    <source>
        <dbReference type="SAM" id="MobiDB-lite"/>
    </source>
</evidence>
<dbReference type="InterPro" id="IPR043137">
    <property type="entry name" value="GGT_ssub_C"/>
</dbReference>
<evidence type="ECO:0000313" key="2">
    <source>
        <dbReference type="EMBL" id="NRN69404.1"/>
    </source>
</evidence>
<comment type="caution">
    <text evidence="2">The sequence shown here is derived from an EMBL/GenBank/DDBJ whole genome shotgun (WGS) entry which is preliminary data.</text>
</comment>
<dbReference type="PRINTS" id="PR01210">
    <property type="entry name" value="GGTRANSPTASE"/>
</dbReference>
<accession>A0ABX2FE39</accession>
<reference evidence="2 3" key="1">
    <citation type="submission" date="2020-01" db="EMBL/GenBank/DDBJ databases">
        <title>Kibdelosporangium persica a novel Actinomycetes from a hot desert in Iran.</title>
        <authorList>
            <person name="Safaei N."/>
            <person name="Zaburannyi N."/>
            <person name="Mueller R."/>
            <person name="Wink J."/>
        </authorList>
    </citation>
    <scope>NUCLEOTIDE SEQUENCE [LARGE SCALE GENOMIC DNA]</scope>
    <source>
        <strain evidence="2 3">4NS15</strain>
    </source>
</reference>
<keyword evidence="2" id="KW-0378">Hydrolase</keyword>
<sequence length="609" mass="64420">MTSLVDMVVSKPELVGQVGAVSSTHWLASSAGMAVLEQGGNAFDAAAAAGFVLQVVEPHSNGLGGDVSIVVHEGASGVTKVVCGQGPTPRAATLDAFRSYGLNQIPGSGMLPACVPGAFGAWLRLLAEFGTLPLAPVMDASIGYAAGGYPLVPDAARAIAVLAPLFAAEWPESGRTYLVDGQAPEAGTKMRNLPLAETMQRILHEAEAASSDRETQIETARAAFYEGFVAETIDAYVRRTDVLDATGRRHRGLLTADDLAAWRAPVEQPAAMRYRDYSVYKPGPWSQGPVFLQQLAILDGMDLSAMPFGGGEYLHTVTEVAKLAMADREGWYGDPDRAPVPIEELLSSGYADTRRELLGQSAATSPQPGTPGGLRSWVPRPEPDLVDPAALDAEWMRQLQSGMPTIVLKATVKAGDTCTVVVADRYGNLAAAVPSGGWLKSSPVIPGLGFPLGTRGQTMWLVDGHPNSLGPGKRPRTTLSPTVVLRDGDPFLAFGTPGGDRQDQWTLETFLAITEFGYDLQEATEVTMFHTDHFPSSFTPRACRPGVVVLEDGGDPDAAEDLRRRGHEVDVVPAFSLGSKVCIAGVDSGRGFVRAAAGPRGRQAYASCR</sequence>
<proteinExistence type="predicted"/>
<gene>
    <name evidence="2" type="ORF">GC106_66610</name>
</gene>
<dbReference type="Pfam" id="PF01019">
    <property type="entry name" value="G_glu_transpept"/>
    <property type="match status" value="1"/>
</dbReference>
<keyword evidence="3" id="KW-1185">Reference proteome</keyword>
<dbReference type="InterPro" id="IPR029055">
    <property type="entry name" value="Ntn_hydrolases_N"/>
</dbReference>
<dbReference type="GO" id="GO:0016787">
    <property type="term" value="F:hydrolase activity"/>
    <property type="evidence" value="ECO:0007669"/>
    <property type="project" value="UniProtKB-KW"/>
</dbReference>
<protein>
    <submittedName>
        <fullName evidence="2">Gamma-glutamyltranspeptidase / glutathione hydrolase</fullName>
    </submittedName>
</protein>
<organism evidence="2 3">
    <name type="scientific">Kibdelosporangium persicum</name>
    <dbReference type="NCBI Taxonomy" id="2698649"/>
    <lineage>
        <taxon>Bacteria</taxon>
        <taxon>Bacillati</taxon>
        <taxon>Actinomycetota</taxon>
        <taxon>Actinomycetes</taxon>
        <taxon>Pseudonocardiales</taxon>
        <taxon>Pseudonocardiaceae</taxon>
        <taxon>Kibdelosporangium</taxon>
    </lineage>
</organism>
<dbReference type="Proteomes" id="UP000763557">
    <property type="component" value="Unassembled WGS sequence"/>
</dbReference>
<name>A0ABX2FE39_9PSEU</name>
<feature type="region of interest" description="Disordered" evidence="1">
    <location>
        <begin position="360"/>
        <end position="381"/>
    </location>
</feature>
<dbReference type="Gene3D" id="3.60.20.40">
    <property type="match status" value="1"/>
</dbReference>
<dbReference type="Gene3D" id="1.10.246.130">
    <property type="match status" value="1"/>
</dbReference>
<dbReference type="InterPro" id="IPR043138">
    <property type="entry name" value="GGT_lsub"/>
</dbReference>